<feature type="domain" description="LapB rubredoxin metal binding" evidence="2">
    <location>
        <begin position="349"/>
        <end position="376"/>
    </location>
</feature>
<evidence type="ECO:0000256" key="1">
    <source>
        <dbReference type="ARBA" id="ARBA00022723"/>
    </source>
</evidence>
<gene>
    <name evidence="3" type="primary">lapB</name>
    <name evidence="3" type="ORF">GCM10022277_05820</name>
</gene>
<dbReference type="Pfam" id="PF18073">
    <property type="entry name" value="Zn_ribbon_LapB"/>
    <property type="match status" value="1"/>
</dbReference>
<keyword evidence="4" id="KW-1185">Reference proteome</keyword>
<proteinExistence type="predicted"/>
<dbReference type="InterPro" id="IPR041166">
    <property type="entry name" value="Rubredoxin_2"/>
</dbReference>
<evidence type="ECO:0000313" key="4">
    <source>
        <dbReference type="Proteomes" id="UP001501565"/>
    </source>
</evidence>
<dbReference type="Proteomes" id="UP001501565">
    <property type="component" value="Unassembled WGS sequence"/>
</dbReference>
<organism evidence="3 4">
    <name type="scientific">Litoribacillus peritrichatus</name>
    <dbReference type="NCBI Taxonomy" id="718191"/>
    <lineage>
        <taxon>Bacteria</taxon>
        <taxon>Pseudomonadati</taxon>
        <taxon>Pseudomonadota</taxon>
        <taxon>Gammaproteobacteria</taxon>
        <taxon>Oceanospirillales</taxon>
        <taxon>Oceanospirillaceae</taxon>
        <taxon>Litoribacillus</taxon>
    </lineage>
</organism>
<name>A0ABP7M3B6_9GAMM</name>
<comment type="caution">
    <text evidence="3">The sequence shown here is derived from an EMBL/GenBank/DDBJ whole genome shotgun (WGS) entry which is preliminary data.</text>
</comment>
<reference evidence="4" key="1">
    <citation type="journal article" date="2019" name="Int. J. Syst. Evol. Microbiol.">
        <title>The Global Catalogue of Microorganisms (GCM) 10K type strain sequencing project: providing services to taxonomists for standard genome sequencing and annotation.</title>
        <authorList>
            <consortium name="The Broad Institute Genomics Platform"/>
            <consortium name="The Broad Institute Genome Sequencing Center for Infectious Disease"/>
            <person name="Wu L."/>
            <person name="Ma J."/>
        </authorList>
    </citation>
    <scope>NUCLEOTIDE SEQUENCE [LARGE SCALE GENOMIC DNA]</scope>
    <source>
        <strain evidence="4">JCM 17551</strain>
    </source>
</reference>
<dbReference type="Pfam" id="PF14559">
    <property type="entry name" value="TPR_19"/>
    <property type="match status" value="1"/>
</dbReference>
<sequence>MPDWLIFLAVILLLGIGWFIGRSQALYFIPDSSPPQSSSRLFKGLNYLINEQPDQAIHYFVSMLEEDSESIDLQIILAKLFRKQGELDRAITIHQRLLARPNLTEATIDRIHIELAQNYYSAGLHDRAEQLLLDLVHSKSSGKATDLLFSIWEDQKEWDQIIEITPTLKFLTESAKARVVGAACELFVRQPDTGFRYLTLAERHRADSVMLNYHFAEAHLADKAYRKAIKRLKKVVALDQSMIPVVLPVARRCFEHGVWGLNYHSLLNEWFQIHPSFSLVKEIFSILMHEEGVDSAKVFLSDYLQTHPSIPGLVQLVDLHLQTGHWEDTSTVKMFRGLCDQIIDHDMKYQCQKCGYQTMKMYWQCPGCRAWESIRPIYGLNAE</sequence>
<evidence type="ECO:0000259" key="2">
    <source>
        <dbReference type="Pfam" id="PF18073"/>
    </source>
</evidence>
<protein>
    <submittedName>
        <fullName evidence="3">Lipopolysaccharide assembly protein LapB</fullName>
    </submittedName>
</protein>
<accession>A0ABP7M3B6</accession>
<dbReference type="EMBL" id="BAABBN010000004">
    <property type="protein sequence ID" value="GAA3914122.1"/>
    <property type="molecule type" value="Genomic_DNA"/>
</dbReference>
<dbReference type="RefSeq" id="WP_344795309.1">
    <property type="nucleotide sequence ID" value="NZ_BAABBN010000004.1"/>
</dbReference>
<keyword evidence="1" id="KW-0479">Metal-binding</keyword>
<dbReference type="InterPro" id="IPR011990">
    <property type="entry name" value="TPR-like_helical_dom_sf"/>
</dbReference>
<evidence type="ECO:0000313" key="3">
    <source>
        <dbReference type="EMBL" id="GAA3914122.1"/>
    </source>
</evidence>
<dbReference type="SUPFAM" id="SSF48452">
    <property type="entry name" value="TPR-like"/>
    <property type="match status" value="1"/>
</dbReference>
<dbReference type="Gene3D" id="1.25.40.10">
    <property type="entry name" value="Tetratricopeptide repeat domain"/>
    <property type="match status" value="1"/>
</dbReference>